<dbReference type="InterPro" id="IPR004045">
    <property type="entry name" value="Glutathione_S-Trfase_N"/>
</dbReference>
<dbReference type="PROSITE" id="PS50405">
    <property type="entry name" value="GST_CTER"/>
    <property type="match status" value="1"/>
</dbReference>
<dbReference type="PROSITE" id="PS50404">
    <property type="entry name" value="GST_NTER"/>
    <property type="match status" value="1"/>
</dbReference>
<dbReference type="SFLD" id="SFLDS00019">
    <property type="entry name" value="Glutathione_Transferase_(cytos"/>
    <property type="match status" value="1"/>
</dbReference>
<dbReference type="EMBL" id="BAAAEU010000006">
    <property type="protein sequence ID" value="GAA0711720.1"/>
    <property type="molecule type" value="Genomic_DNA"/>
</dbReference>
<dbReference type="PANTHER" id="PTHR44051">
    <property type="entry name" value="GLUTATHIONE S-TRANSFERASE-RELATED"/>
    <property type="match status" value="1"/>
</dbReference>
<dbReference type="Proteomes" id="UP001501523">
    <property type="component" value="Unassembled WGS sequence"/>
</dbReference>
<dbReference type="InterPro" id="IPR010987">
    <property type="entry name" value="Glutathione-S-Trfase_C-like"/>
</dbReference>
<dbReference type="CDD" id="cd03056">
    <property type="entry name" value="GST_N_4"/>
    <property type="match status" value="1"/>
</dbReference>
<sequence length="232" mass="25660">MLTLFDYLPSQNAYKVRLLLNHLGMPYRTELVSIFQGAGQSADYRRINPTGTVPAIRLDDGRVLAESNAILIYLADGTRYLPADAFGRAKVQQWMSFEQERVEMTIGALRHWTLTGKLARRSPDIIESKRSGALRALGILDAELATRPFLVGDAYTIADIAVFAYASRAEEAGLSLAPYPAFRAWTARVKAQPGFLDVVHLYAEDPHSVRELPQAVVARTVVDTDEARLAAV</sequence>
<feature type="domain" description="GST C-terminal" evidence="2">
    <location>
        <begin position="84"/>
        <end position="212"/>
    </location>
</feature>
<organism evidence="3 4">
    <name type="scientific">Dokdonella soli</name>
    <dbReference type="NCBI Taxonomy" id="529810"/>
    <lineage>
        <taxon>Bacteria</taxon>
        <taxon>Pseudomonadati</taxon>
        <taxon>Pseudomonadota</taxon>
        <taxon>Gammaproteobacteria</taxon>
        <taxon>Lysobacterales</taxon>
        <taxon>Rhodanobacteraceae</taxon>
        <taxon>Dokdonella</taxon>
    </lineage>
</organism>
<evidence type="ECO:0000259" key="1">
    <source>
        <dbReference type="PROSITE" id="PS50404"/>
    </source>
</evidence>
<keyword evidence="4" id="KW-1185">Reference proteome</keyword>
<name>A0ABN1IF96_9GAMM</name>
<dbReference type="InterPro" id="IPR040079">
    <property type="entry name" value="Glutathione_S-Trfase"/>
</dbReference>
<evidence type="ECO:0000313" key="4">
    <source>
        <dbReference type="Proteomes" id="UP001501523"/>
    </source>
</evidence>
<dbReference type="SFLD" id="SFLDG01151">
    <property type="entry name" value="Main.2:_Nu-like"/>
    <property type="match status" value="1"/>
</dbReference>
<dbReference type="PANTHER" id="PTHR44051:SF8">
    <property type="entry name" value="GLUTATHIONE S-TRANSFERASE GSTA"/>
    <property type="match status" value="1"/>
</dbReference>
<dbReference type="SUPFAM" id="SSF52833">
    <property type="entry name" value="Thioredoxin-like"/>
    <property type="match status" value="1"/>
</dbReference>
<dbReference type="InterPro" id="IPR036249">
    <property type="entry name" value="Thioredoxin-like_sf"/>
</dbReference>
<accession>A0ABN1IF96</accession>
<proteinExistence type="predicted"/>
<dbReference type="SFLD" id="SFLDG01150">
    <property type="entry name" value="Main.1:_Beta-like"/>
    <property type="match status" value="1"/>
</dbReference>
<dbReference type="Pfam" id="PF00043">
    <property type="entry name" value="GST_C"/>
    <property type="match status" value="1"/>
</dbReference>
<dbReference type="RefSeq" id="WP_343788578.1">
    <property type="nucleotide sequence ID" value="NZ_BAAAEU010000006.1"/>
</dbReference>
<dbReference type="Gene3D" id="1.20.1050.10">
    <property type="match status" value="1"/>
</dbReference>
<feature type="domain" description="GST N-terminal" evidence="1">
    <location>
        <begin position="1"/>
        <end position="82"/>
    </location>
</feature>
<dbReference type="SUPFAM" id="SSF47616">
    <property type="entry name" value="GST C-terminal domain-like"/>
    <property type="match status" value="1"/>
</dbReference>
<protein>
    <submittedName>
        <fullName evidence="3">Glutathione S-transferase family protein</fullName>
    </submittedName>
</protein>
<gene>
    <name evidence="3" type="ORF">GCM10009105_13790</name>
</gene>
<dbReference type="SFLD" id="SFLDG00358">
    <property type="entry name" value="Main_(cytGST)"/>
    <property type="match status" value="1"/>
</dbReference>
<dbReference type="InterPro" id="IPR004046">
    <property type="entry name" value="GST_C"/>
</dbReference>
<dbReference type="Gene3D" id="3.40.30.10">
    <property type="entry name" value="Glutaredoxin"/>
    <property type="match status" value="1"/>
</dbReference>
<reference evidence="3 4" key="1">
    <citation type="journal article" date="2019" name="Int. J. Syst. Evol. Microbiol.">
        <title>The Global Catalogue of Microorganisms (GCM) 10K type strain sequencing project: providing services to taxonomists for standard genome sequencing and annotation.</title>
        <authorList>
            <consortium name="The Broad Institute Genomics Platform"/>
            <consortium name="The Broad Institute Genome Sequencing Center for Infectious Disease"/>
            <person name="Wu L."/>
            <person name="Ma J."/>
        </authorList>
    </citation>
    <scope>NUCLEOTIDE SEQUENCE [LARGE SCALE GENOMIC DNA]</scope>
    <source>
        <strain evidence="3 4">JCM 15421</strain>
    </source>
</reference>
<evidence type="ECO:0000259" key="2">
    <source>
        <dbReference type="PROSITE" id="PS50405"/>
    </source>
</evidence>
<comment type="caution">
    <text evidence="3">The sequence shown here is derived from an EMBL/GenBank/DDBJ whole genome shotgun (WGS) entry which is preliminary data.</text>
</comment>
<dbReference type="InterPro" id="IPR036282">
    <property type="entry name" value="Glutathione-S-Trfase_C_sf"/>
</dbReference>
<evidence type="ECO:0000313" key="3">
    <source>
        <dbReference type="EMBL" id="GAA0711720.1"/>
    </source>
</evidence>
<dbReference type="Pfam" id="PF13409">
    <property type="entry name" value="GST_N_2"/>
    <property type="match status" value="1"/>
</dbReference>